<protein>
    <submittedName>
        <fullName evidence="1">Uncharacterized protein</fullName>
    </submittedName>
</protein>
<gene>
    <name evidence="1" type="ORF">LSH36_47g00025</name>
</gene>
<feature type="non-terminal residue" evidence="1">
    <location>
        <position position="112"/>
    </location>
</feature>
<comment type="caution">
    <text evidence="1">The sequence shown here is derived from an EMBL/GenBank/DDBJ whole genome shotgun (WGS) entry which is preliminary data.</text>
</comment>
<dbReference type="Proteomes" id="UP001208570">
    <property type="component" value="Unassembled WGS sequence"/>
</dbReference>
<accession>A0AAD9K722</accession>
<dbReference type="EMBL" id="JAODUP010000047">
    <property type="protein sequence ID" value="KAK2165635.1"/>
    <property type="molecule type" value="Genomic_DNA"/>
</dbReference>
<dbReference type="AlphaFoldDB" id="A0AAD9K722"/>
<evidence type="ECO:0000313" key="1">
    <source>
        <dbReference type="EMBL" id="KAK2165635.1"/>
    </source>
</evidence>
<name>A0AAD9K722_9ANNE</name>
<organism evidence="1 2">
    <name type="scientific">Paralvinella palmiformis</name>
    <dbReference type="NCBI Taxonomy" id="53620"/>
    <lineage>
        <taxon>Eukaryota</taxon>
        <taxon>Metazoa</taxon>
        <taxon>Spiralia</taxon>
        <taxon>Lophotrochozoa</taxon>
        <taxon>Annelida</taxon>
        <taxon>Polychaeta</taxon>
        <taxon>Sedentaria</taxon>
        <taxon>Canalipalpata</taxon>
        <taxon>Terebellida</taxon>
        <taxon>Terebelliformia</taxon>
        <taxon>Alvinellidae</taxon>
        <taxon>Paralvinella</taxon>
    </lineage>
</organism>
<reference evidence="1" key="1">
    <citation type="journal article" date="2023" name="Mol. Biol. Evol.">
        <title>Third-Generation Sequencing Reveals the Adaptive Role of the Epigenome in Three Deep-Sea Polychaetes.</title>
        <authorList>
            <person name="Perez M."/>
            <person name="Aroh O."/>
            <person name="Sun Y."/>
            <person name="Lan Y."/>
            <person name="Juniper S.K."/>
            <person name="Young C.R."/>
            <person name="Angers B."/>
            <person name="Qian P.Y."/>
        </authorList>
    </citation>
    <scope>NUCLEOTIDE SEQUENCE</scope>
    <source>
        <strain evidence="1">P08H-3</strain>
    </source>
</reference>
<proteinExistence type="predicted"/>
<keyword evidence="2" id="KW-1185">Reference proteome</keyword>
<sequence length="112" mass="12565">VFKVTAFTIFRNGRIRLTLPEQPACTYITGGPTTPRLSYVWPLNMPLLLSRQFSRYGVGLLKLSQEQSILKSHSSDLIYKSAVLLAFFGVGFSMYSASHLQDSRGRSPRGKH</sequence>
<evidence type="ECO:0000313" key="2">
    <source>
        <dbReference type="Proteomes" id="UP001208570"/>
    </source>
</evidence>